<gene>
    <name evidence="1" type="ORF">CLV92_112108</name>
</gene>
<organism evidence="1 2">
    <name type="scientific">Kineococcus xinjiangensis</name>
    <dbReference type="NCBI Taxonomy" id="512762"/>
    <lineage>
        <taxon>Bacteria</taxon>
        <taxon>Bacillati</taxon>
        <taxon>Actinomycetota</taxon>
        <taxon>Actinomycetes</taxon>
        <taxon>Kineosporiales</taxon>
        <taxon>Kineosporiaceae</taxon>
        <taxon>Kineococcus</taxon>
    </lineage>
</organism>
<dbReference type="EMBL" id="PTJD01000012">
    <property type="protein sequence ID" value="PPK92929.1"/>
    <property type="molecule type" value="Genomic_DNA"/>
</dbReference>
<evidence type="ECO:0000313" key="2">
    <source>
        <dbReference type="Proteomes" id="UP000239485"/>
    </source>
</evidence>
<protein>
    <submittedName>
        <fullName evidence="1">Tight adherence protein B</fullName>
    </submittedName>
</protein>
<dbReference type="RefSeq" id="WP_158257285.1">
    <property type="nucleotide sequence ID" value="NZ_PTJD01000012.1"/>
</dbReference>
<name>A0A2S6IFE0_9ACTN</name>
<dbReference type="Proteomes" id="UP000239485">
    <property type="component" value="Unassembled WGS sequence"/>
</dbReference>
<keyword evidence="2" id="KW-1185">Reference proteome</keyword>
<reference evidence="1 2" key="1">
    <citation type="submission" date="2018-02" db="EMBL/GenBank/DDBJ databases">
        <title>Genomic Encyclopedia of Archaeal and Bacterial Type Strains, Phase II (KMG-II): from individual species to whole genera.</title>
        <authorList>
            <person name="Goeker M."/>
        </authorList>
    </citation>
    <scope>NUCLEOTIDE SEQUENCE [LARGE SCALE GENOMIC DNA]</scope>
    <source>
        <strain evidence="1 2">DSM 22857</strain>
    </source>
</reference>
<evidence type="ECO:0000313" key="1">
    <source>
        <dbReference type="EMBL" id="PPK92929.1"/>
    </source>
</evidence>
<comment type="caution">
    <text evidence="1">The sequence shown here is derived from an EMBL/GenBank/DDBJ whole genome shotgun (WGS) entry which is preliminary data.</text>
</comment>
<accession>A0A2S6IFE0</accession>
<dbReference type="AlphaFoldDB" id="A0A2S6IFE0"/>
<sequence>MLTAVAVASACACAGAVLLTPGPDAARRLRRPGPRPAVAEAAVHRGLRARLGARTGAPRTGEEEQLLRSAVLAERLAALLSAGTDPATAWFRAGASSGLGDEVAAALGRAGAGGEDVEPLLRSAGLTAAGPVAASWRLSQRCGAAAGDVLARCAAGLRESADARAAVRSALAGPRASARVVSVLPLLGLLLGALLGASPLQVLLGTWPGRGCAAVALVLALLGRAWTRALVHRAEAAGGRAASPRGGRR</sequence>
<proteinExistence type="predicted"/>